<evidence type="ECO:0000313" key="3">
    <source>
        <dbReference type="WBParaSite" id="nRc.2.0.1.t43357-RA"/>
    </source>
</evidence>
<proteinExistence type="predicted"/>
<evidence type="ECO:0000256" key="1">
    <source>
        <dbReference type="SAM" id="Phobius"/>
    </source>
</evidence>
<keyword evidence="1" id="KW-1133">Transmembrane helix</keyword>
<evidence type="ECO:0000313" key="2">
    <source>
        <dbReference type="Proteomes" id="UP000887565"/>
    </source>
</evidence>
<keyword evidence="2" id="KW-1185">Reference proteome</keyword>
<dbReference type="AlphaFoldDB" id="A0A915KWN0"/>
<protein>
    <submittedName>
        <fullName evidence="3">NADH dehydrogenase subunit 2</fullName>
    </submittedName>
</protein>
<dbReference type="WBParaSite" id="nRc.2.0.1.t43357-RA">
    <property type="protein sequence ID" value="nRc.2.0.1.t43357-RA"/>
    <property type="gene ID" value="nRc.2.0.1.g43357"/>
</dbReference>
<sequence>MLLQSALLCSMVILSTICFSVCQYITLSWFVYVFLHMAWIFLAGSAVLVHILLN</sequence>
<dbReference type="Proteomes" id="UP000887565">
    <property type="component" value="Unplaced"/>
</dbReference>
<accession>A0A915KWN0</accession>
<reference evidence="3" key="1">
    <citation type="submission" date="2022-11" db="UniProtKB">
        <authorList>
            <consortium name="WormBaseParasite"/>
        </authorList>
    </citation>
    <scope>IDENTIFICATION</scope>
</reference>
<feature type="transmembrane region" description="Helical" evidence="1">
    <location>
        <begin position="30"/>
        <end position="53"/>
    </location>
</feature>
<keyword evidence="1" id="KW-0472">Membrane</keyword>
<keyword evidence="1" id="KW-0812">Transmembrane</keyword>
<name>A0A915KWN0_ROMCU</name>
<organism evidence="2 3">
    <name type="scientific">Romanomermis culicivorax</name>
    <name type="common">Nematode worm</name>
    <dbReference type="NCBI Taxonomy" id="13658"/>
    <lineage>
        <taxon>Eukaryota</taxon>
        <taxon>Metazoa</taxon>
        <taxon>Ecdysozoa</taxon>
        <taxon>Nematoda</taxon>
        <taxon>Enoplea</taxon>
        <taxon>Dorylaimia</taxon>
        <taxon>Mermithida</taxon>
        <taxon>Mermithoidea</taxon>
        <taxon>Mermithidae</taxon>
        <taxon>Romanomermis</taxon>
    </lineage>
</organism>